<reference evidence="3" key="1">
    <citation type="journal article" date="2019" name="Int. J. Syst. Evol. Microbiol.">
        <title>The Global Catalogue of Microorganisms (GCM) 10K type strain sequencing project: providing services to taxonomists for standard genome sequencing and annotation.</title>
        <authorList>
            <consortium name="The Broad Institute Genomics Platform"/>
            <consortium name="The Broad Institute Genome Sequencing Center for Infectious Disease"/>
            <person name="Wu L."/>
            <person name="Ma J."/>
        </authorList>
    </citation>
    <scope>NUCLEOTIDE SEQUENCE [LARGE SCALE GENOMIC DNA]</scope>
    <source>
        <strain evidence="3">JCM 12393</strain>
    </source>
</reference>
<feature type="compositionally biased region" description="Low complexity" evidence="1">
    <location>
        <begin position="165"/>
        <end position="174"/>
    </location>
</feature>
<accession>A0ABP4J5T0</accession>
<feature type="compositionally biased region" description="Gly residues" evidence="1">
    <location>
        <begin position="11"/>
        <end position="25"/>
    </location>
</feature>
<proteinExistence type="predicted"/>
<dbReference type="InterPro" id="IPR011990">
    <property type="entry name" value="TPR-like_helical_dom_sf"/>
</dbReference>
<evidence type="ECO:0008006" key="4">
    <source>
        <dbReference type="Google" id="ProtNLM"/>
    </source>
</evidence>
<protein>
    <recommendedName>
        <fullName evidence="4">Tetratricopeptide repeat protein</fullName>
    </recommendedName>
</protein>
<name>A0ABP4J5T0_9ACTN</name>
<gene>
    <name evidence="2" type="ORF">GCM10009639_59730</name>
</gene>
<dbReference type="EMBL" id="BAAAKJ010000360">
    <property type="protein sequence ID" value="GAA1409333.1"/>
    <property type="molecule type" value="Genomic_DNA"/>
</dbReference>
<evidence type="ECO:0000313" key="3">
    <source>
        <dbReference type="Proteomes" id="UP001499863"/>
    </source>
</evidence>
<dbReference type="Gene3D" id="1.25.40.10">
    <property type="entry name" value="Tetratricopeptide repeat domain"/>
    <property type="match status" value="1"/>
</dbReference>
<dbReference type="Proteomes" id="UP001499863">
    <property type="component" value="Unassembled WGS sequence"/>
</dbReference>
<organism evidence="2 3">
    <name type="scientific">Kitasatospora putterlickiae</name>
    <dbReference type="NCBI Taxonomy" id="221725"/>
    <lineage>
        <taxon>Bacteria</taxon>
        <taxon>Bacillati</taxon>
        <taxon>Actinomycetota</taxon>
        <taxon>Actinomycetes</taxon>
        <taxon>Kitasatosporales</taxon>
        <taxon>Streptomycetaceae</taxon>
        <taxon>Kitasatospora</taxon>
    </lineage>
</organism>
<feature type="region of interest" description="Disordered" evidence="1">
    <location>
        <begin position="1"/>
        <end position="37"/>
    </location>
</feature>
<comment type="caution">
    <text evidence="2">The sequence shown here is derived from an EMBL/GenBank/DDBJ whole genome shotgun (WGS) entry which is preliminary data.</text>
</comment>
<feature type="compositionally biased region" description="Basic and acidic residues" evidence="1">
    <location>
        <begin position="1"/>
        <end position="10"/>
    </location>
</feature>
<dbReference type="RefSeq" id="WP_344343135.1">
    <property type="nucleotide sequence ID" value="NZ_BAAAKJ010000360.1"/>
</dbReference>
<sequence length="201" mass="20843">MDERDERVDDGVGGGAGGAVGGGGVPEQQRRSGDPAGDVYEWFRRGAKLLAQGNPAAAEQLLARAAAAEPASRSIRESLARAQFDAGSYAAALENFRTVALADPSDDYAQFGWGVAAARLGDFESSAEHLALAVAMRPDADHYRAALRQTRATLAARAGAFGPLLPGAPGYLEPPRGRASGQEPGTTAGPEPTGERDRRDG</sequence>
<dbReference type="Pfam" id="PF13432">
    <property type="entry name" value="TPR_16"/>
    <property type="match status" value="1"/>
</dbReference>
<feature type="region of interest" description="Disordered" evidence="1">
    <location>
        <begin position="165"/>
        <end position="201"/>
    </location>
</feature>
<evidence type="ECO:0000256" key="1">
    <source>
        <dbReference type="SAM" id="MobiDB-lite"/>
    </source>
</evidence>
<evidence type="ECO:0000313" key="2">
    <source>
        <dbReference type="EMBL" id="GAA1409333.1"/>
    </source>
</evidence>
<dbReference type="SUPFAM" id="SSF48452">
    <property type="entry name" value="TPR-like"/>
    <property type="match status" value="1"/>
</dbReference>
<keyword evidence="3" id="KW-1185">Reference proteome</keyword>